<gene>
    <name evidence="1" type="ORF">FIBSPDRAFT_855054</name>
</gene>
<dbReference type="OrthoDB" id="2266637at2759"/>
<dbReference type="STRING" id="436010.A0A166PHR3"/>
<evidence type="ECO:0000313" key="2">
    <source>
        <dbReference type="Proteomes" id="UP000076532"/>
    </source>
</evidence>
<reference evidence="1 2" key="1">
    <citation type="journal article" date="2016" name="Mol. Biol. Evol.">
        <title>Comparative Genomics of Early-Diverging Mushroom-Forming Fungi Provides Insights into the Origins of Lignocellulose Decay Capabilities.</title>
        <authorList>
            <person name="Nagy L.G."/>
            <person name="Riley R."/>
            <person name="Tritt A."/>
            <person name="Adam C."/>
            <person name="Daum C."/>
            <person name="Floudas D."/>
            <person name="Sun H."/>
            <person name="Yadav J.S."/>
            <person name="Pangilinan J."/>
            <person name="Larsson K.H."/>
            <person name="Matsuura K."/>
            <person name="Barry K."/>
            <person name="Labutti K."/>
            <person name="Kuo R."/>
            <person name="Ohm R.A."/>
            <person name="Bhattacharya S.S."/>
            <person name="Shirouzu T."/>
            <person name="Yoshinaga Y."/>
            <person name="Martin F.M."/>
            <person name="Grigoriev I.V."/>
            <person name="Hibbett D.S."/>
        </authorList>
    </citation>
    <scope>NUCLEOTIDE SEQUENCE [LARGE SCALE GENOMIC DNA]</scope>
    <source>
        <strain evidence="1 2">CBS 109695</strain>
    </source>
</reference>
<dbReference type="Proteomes" id="UP000076532">
    <property type="component" value="Unassembled WGS sequence"/>
</dbReference>
<organism evidence="1 2">
    <name type="scientific">Athelia psychrophila</name>
    <dbReference type="NCBI Taxonomy" id="1759441"/>
    <lineage>
        <taxon>Eukaryota</taxon>
        <taxon>Fungi</taxon>
        <taxon>Dikarya</taxon>
        <taxon>Basidiomycota</taxon>
        <taxon>Agaricomycotina</taxon>
        <taxon>Agaricomycetes</taxon>
        <taxon>Agaricomycetidae</taxon>
        <taxon>Atheliales</taxon>
        <taxon>Atheliaceae</taxon>
        <taxon>Athelia</taxon>
    </lineage>
</organism>
<accession>A0A166PHR3</accession>
<sequence length="73" mass="8603">MKKLAREALDRSEGKRAVYHYQYGTQYTPEQTVFVDESSFDRRTAVRTRAWAFSGEQAKRKAFFVAQYPNHSH</sequence>
<keyword evidence="2" id="KW-1185">Reference proteome</keyword>
<protein>
    <submittedName>
        <fullName evidence="1">Uncharacterized protein</fullName>
    </submittedName>
</protein>
<dbReference type="AlphaFoldDB" id="A0A166PHR3"/>
<dbReference type="EMBL" id="KV417516">
    <property type="protein sequence ID" value="KZP26106.1"/>
    <property type="molecule type" value="Genomic_DNA"/>
</dbReference>
<evidence type="ECO:0000313" key="1">
    <source>
        <dbReference type="EMBL" id="KZP26106.1"/>
    </source>
</evidence>
<proteinExistence type="predicted"/>
<name>A0A166PHR3_9AGAM</name>